<dbReference type="Gene3D" id="3.90.850.10">
    <property type="entry name" value="Fumarylacetoacetase-like, C-terminal domain"/>
    <property type="match status" value="1"/>
</dbReference>
<proteinExistence type="predicted"/>
<evidence type="ECO:0000259" key="2">
    <source>
        <dbReference type="Pfam" id="PF10370"/>
    </source>
</evidence>
<dbReference type="Pfam" id="PF01557">
    <property type="entry name" value="FAA_hydrolase"/>
    <property type="match status" value="1"/>
</dbReference>
<protein>
    <submittedName>
        <fullName evidence="3">Fumarylacetoacetate hydrolase family protein</fullName>
    </submittedName>
</protein>
<reference evidence="4" key="1">
    <citation type="journal article" date="2019" name="Int. J. Syst. Evol. Microbiol.">
        <title>The Global Catalogue of Microorganisms (GCM) 10K type strain sequencing project: providing services to taxonomists for standard genome sequencing and annotation.</title>
        <authorList>
            <consortium name="The Broad Institute Genomics Platform"/>
            <consortium name="The Broad Institute Genome Sequencing Center for Infectious Disease"/>
            <person name="Wu L."/>
            <person name="Ma J."/>
        </authorList>
    </citation>
    <scope>NUCLEOTIDE SEQUENCE [LARGE SCALE GENOMIC DNA]</scope>
    <source>
        <strain evidence="4">JCM 3272</strain>
    </source>
</reference>
<organism evidence="3 4">
    <name type="scientific">Dactylosporangium salmoneum</name>
    <dbReference type="NCBI Taxonomy" id="53361"/>
    <lineage>
        <taxon>Bacteria</taxon>
        <taxon>Bacillati</taxon>
        <taxon>Actinomycetota</taxon>
        <taxon>Actinomycetes</taxon>
        <taxon>Micromonosporales</taxon>
        <taxon>Micromonosporaceae</taxon>
        <taxon>Dactylosporangium</taxon>
    </lineage>
</organism>
<evidence type="ECO:0000313" key="3">
    <source>
        <dbReference type="EMBL" id="GAA2339872.1"/>
    </source>
</evidence>
<dbReference type="SUPFAM" id="SSF56529">
    <property type="entry name" value="FAH"/>
    <property type="match status" value="1"/>
</dbReference>
<keyword evidence="4" id="KW-1185">Reference proteome</keyword>
<keyword evidence="3" id="KW-0378">Hydrolase</keyword>
<dbReference type="RefSeq" id="WP_344612236.1">
    <property type="nucleotide sequence ID" value="NZ_BAAARV010000019.1"/>
</dbReference>
<name>A0ABP5SYA9_9ACTN</name>
<dbReference type="InterPro" id="IPR036663">
    <property type="entry name" value="Fumarylacetoacetase_C_sf"/>
</dbReference>
<dbReference type="GO" id="GO:0016787">
    <property type="term" value="F:hydrolase activity"/>
    <property type="evidence" value="ECO:0007669"/>
    <property type="project" value="UniProtKB-KW"/>
</dbReference>
<feature type="domain" description="Rv2993c-like N-terminal" evidence="2">
    <location>
        <begin position="1"/>
        <end position="61"/>
    </location>
</feature>
<evidence type="ECO:0000259" key="1">
    <source>
        <dbReference type="Pfam" id="PF01557"/>
    </source>
</evidence>
<accession>A0ABP5SYA9</accession>
<dbReference type="PANTHER" id="PTHR43211">
    <property type="entry name" value="FUMARYLACETOACETATE HYDROLASE"/>
    <property type="match status" value="1"/>
</dbReference>
<dbReference type="EMBL" id="BAAARV010000019">
    <property type="protein sequence ID" value="GAA2339872.1"/>
    <property type="molecule type" value="Genomic_DNA"/>
</dbReference>
<dbReference type="Proteomes" id="UP001501444">
    <property type="component" value="Unassembled WGS sequence"/>
</dbReference>
<gene>
    <name evidence="3" type="ORF">GCM10010170_022360</name>
</gene>
<comment type="caution">
    <text evidence="3">The sequence shown here is derived from an EMBL/GenBank/DDBJ whole genome shotgun (WGS) entry which is preliminary data.</text>
</comment>
<evidence type="ECO:0000313" key="4">
    <source>
        <dbReference type="Proteomes" id="UP001501444"/>
    </source>
</evidence>
<dbReference type="Pfam" id="PF10370">
    <property type="entry name" value="Rv2993c-like_N"/>
    <property type="match status" value="1"/>
</dbReference>
<feature type="domain" description="Fumarylacetoacetase-like C-terminal" evidence="1">
    <location>
        <begin position="70"/>
        <end position="294"/>
    </location>
</feature>
<dbReference type="PANTHER" id="PTHR43211:SF1">
    <property type="entry name" value="BLL6422 PROTEIN"/>
    <property type="match status" value="1"/>
</dbReference>
<dbReference type="InterPro" id="IPR018833">
    <property type="entry name" value="Rv2993c-like_N"/>
</dbReference>
<dbReference type="InterPro" id="IPR011234">
    <property type="entry name" value="Fumarylacetoacetase-like_C"/>
</dbReference>
<sequence>MRLARVGLRDGSVELATVEEAGVRVVGGGAGIARLTEVLLDPRSARPGELLPLADVTLLAPIGRPPSVRDFMVFEEHVANARQRTGRDVPPAWYTAPAFYFTNPAAVVGPDDEVAVPRGCRALDLELEVACIVGREVADLDPDDPACLDAIAGFVLMNDWSARDLQVREMPVGLGPVKGKDFATSLGPWVVTKDELTEVAPGRWSCDVEAAVNGRRIGGADIATAAFGWTEIVARASENTRLVPGDVLGSGTVGTGCVLELRELGHRDDNPWLRAGDVVELHGGPLGTLRNRVVANRRTTE</sequence>